<protein>
    <submittedName>
        <fullName evidence="3">NUDIX hydrolase domain-like protein</fullName>
    </submittedName>
</protein>
<dbReference type="Gene3D" id="3.90.79.10">
    <property type="entry name" value="Nucleoside Triphosphate Pyrophosphohydrolase"/>
    <property type="match status" value="1"/>
</dbReference>
<evidence type="ECO:0000259" key="2">
    <source>
        <dbReference type="PROSITE" id="PS51462"/>
    </source>
</evidence>
<dbReference type="InterPro" id="IPR015797">
    <property type="entry name" value="NUDIX_hydrolase-like_dom_sf"/>
</dbReference>
<comment type="caution">
    <text evidence="3">The sequence shown here is derived from an EMBL/GenBank/DDBJ whole genome shotgun (WGS) entry which is preliminary data.</text>
</comment>
<evidence type="ECO:0000256" key="1">
    <source>
        <dbReference type="SAM" id="MobiDB-lite"/>
    </source>
</evidence>
<feature type="region of interest" description="Disordered" evidence="1">
    <location>
        <begin position="1"/>
        <end position="29"/>
    </location>
</feature>
<dbReference type="SUPFAM" id="SSF55811">
    <property type="entry name" value="Nudix"/>
    <property type="match status" value="1"/>
</dbReference>
<dbReference type="PANTHER" id="PTHR13622:SF8">
    <property type="entry name" value="THIAMIN PYROPHOSPHOKINASE 1"/>
    <property type="match status" value="1"/>
</dbReference>
<dbReference type="GO" id="GO:0044715">
    <property type="term" value="F:8-oxo-dGDP phosphatase activity"/>
    <property type="evidence" value="ECO:0007669"/>
    <property type="project" value="UniProtKB-ARBA"/>
</dbReference>
<evidence type="ECO:0000313" key="4">
    <source>
        <dbReference type="Proteomes" id="UP000758603"/>
    </source>
</evidence>
<dbReference type="PANTHER" id="PTHR13622">
    <property type="entry name" value="THIAMIN PYROPHOSPHOKINASE"/>
    <property type="match status" value="1"/>
</dbReference>
<reference evidence="3" key="1">
    <citation type="journal article" date="2021" name="Nat. Commun.">
        <title>Genetic determinants of endophytism in the Arabidopsis root mycobiome.</title>
        <authorList>
            <person name="Mesny F."/>
            <person name="Miyauchi S."/>
            <person name="Thiergart T."/>
            <person name="Pickel B."/>
            <person name="Atanasova L."/>
            <person name="Karlsson M."/>
            <person name="Huettel B."/>
            <person name="Barry K.W."/>
            <person name="Haridas S."/>
            <person name="Chen C."/>
            <person name="Bauer D."/>
            <person name="Andreopoulos W."/>
            <person name="Pangilinan J."/>
            <person name="LaButti K."/>
            <person name="Riley R."/>
            <person name="Lipzen A."/>
            <person name="Clum A."/>
            <person name="Drula E."/>
            <person name="Henrissat B."/>
            <person name="Kohler A."/>
            <person name="Grigoriev I.V."/>
            <person name="Martin F.M."/>
            <person name="Hacquard S."/>
        </authorList>
    </citation>
    <scope>NUCLEOTIDE SEQUENCE</scope>
    <source>
        <strain evidence="3">MPI-SDFR-AT-0073</strain>
    </source>
</reference>
<gene>
    <name evidence="3" type="ORF">BKA67DRAFT_653047</name>
</gene>
<dbReference type="FunFam" id="3.90.79.10:FF:000019">
    <property type="entry name" value="Thiamin pyrophosphokinase, putative"/>
    <property type="match status" value="1"/>
</dbReference>
<dbReference type="OrthoDB" id="10261522at2759"/>
<dbReference type="EMBL" id="JAGPXC010000001">
    <property type="protein sequence ID" value="KAH6659836.1"/>
    <property type="molecule type" value="Genomic_DNA"/>
</dbReference>
<evidence type="ECO:0000313" key="3">
    <source>
        <dbReference type="EMBL" id="KAH6659836.1"/>
    </source>
</evidence>
<feature type="compositionally biased region" description="Polar residues" evidence="1">
    <location>
        <begin position="13"/>
        <end position="29"/>
    </location>
</feature>
<keyword evidence="3" id="KW-0378">Hydrolase</keyword>
<dbReference type="GeneID" id="70135177"/>
<dbReference type="Proteomes" id="UP000758603">
    <property type="component" value="Unassembled WGS sequence"/>
</dbReference>
<dbReference type="PROSITE" id="PS51462">
    <property type="entry name" value="NUDIX"/>
    <property type="match status" value="1"/>
</dbReference>
<organism evidence="3 4">
    <name type="scientific">Truncatella angustata</name>
    <dbReference type="NCBI Taxonomy" id="152316"/>
    <lineage>
        <taxon>Eukaryota</taxon>
        <taxon>Fungi</taxon>
        <taxon>Dikarya</taxon>
        <taxon>Ascomycota</taxon>
        <taxon>Pezizomycotina</taxon>
        <taxon>Sordariomycetes</taxon>
        <taxon>Xylariomycetidae</taxon>
        <taxon>Amphisphaeriales</taxon>
        <taxon>Sporocadaceae</taxon>
        <taxon>Truncatella</taxon>
    </lineage>
</organism>
<keyword evidence="4" id="KW-1185">Reference proteome</keyword>
<dbReference type="InterPro" id="IPR000086">
    <property type="entry name" value="NUDIX_hydrolase_dom"/>
</dbReference>
<accession>A0A9P9A1R1</accession>
<feature type="domain" description="Nudix hydrolase" evidence="2">
    <location>
        <begin position="169"/>
        <end position="320"/>
    </location>
</feature>
<sequence length="354" mass="39600">MSNLQAQEHGKLSFSQESPQALPSNQDTTMSTTKSFLDLVKATDNYPLVDIARLPYVEETSKSLYRLLLPNDPRPHAFMLPSVVQRMPWTSDFSISHAIPRTVQLLDSSNGADTAEVCNAAFRTVIDAATEAQTFREFNKVWPEDYKILGARYKGRVQLLRAAAGLFGISCRGAHMTLYTRTELGELKIWVSRRSRQMVTWPGKLDTTVAGGVRAEESPFECIVHEADEEASLPESFVRKHARPVGVITYVAESAADSGGELGLCVPDVLFCYDLEVTKDVIPKPHDDEVEAFYLMSTEEVKEALLREEFKTNCASVMIDFFVRHGIITDDNEPDYLEIVTRLHRPLPVPTSAL</sequence>
<proteinExistence type="predicted"/>
<dbReference type="CDD" id="cd03676">
    <property type="entry name" value="NUDIX_Tnr3_like"/>
    <property type="match status" value="1"/>
</dbReference>
<dbReference type="AlphaFoldDB" id="A0A9P9A1R1"/>
<dbReference type="Pfam" id="PF00293">
    <property type="entry name" value="NUDIX"/>
    <property type="match status" value="1"/>
</dbReference>
<dbReference type="RefSeq" id="XP_045963967.1">
    <property type="nucleotide sequence ID" value="XM_046106286.1"/>
</dbReference>
<name>A0A9P9A1R1_9PEZI</name>